<evidence type="ECO:0000313" key="1">
    <source>
        <dbReference type="EMBL" id="RMC19002.1"/>
    </source>
</evidence>
<dbReference type="AlphaFoldDB" id="A0A3M0L0C1"/>
<sequence>MSNKVKEVGIANEYVTNMYDKISVRPTLKWRKDPPGSREVILPLYSALVSLHLECCVQFWTPQYKRVSYRRESSGVDKITKMI</sequence>
<dbReference type="EMBL" id="QRBI01000095">
    <property type="protein sequence ID" value="RMC19002.1"/>
    <property type="molecule type" value="Genomic_DNA"/>
</dbReference>
<dbReference type="Proteomes" id="UP000269221">
    <property type="component" value="Unassembled WGS sequence"/>
</dbReference>
<proteinExistence type="predicted"/>
<evidence type="ECO:0000313" key="2">
    <source>
        <dbReference type="Proteomes" id="UP000269221"/>
    </source>
</evidence>
<reference evidence="1 2" key="1">
    <citation type="submission" date="2018-07" db="EMBL/GenBank/DDBJ databases">
        <title>A high quality draft genome assembly of the barn swallow (H. rustica rustica).</title>
        <authorList>
            <person name="Formenti G."/>
            <person name="Chiara M."/>
            <person name="Poveda L."/>
            <person name="Francoijs K.-J."/>
            <person name="Bonisoli-Alquati A."/>
            <person name="Canova L."/>
            <person name="Gianfranceschi L."/>
            <person name="Horner D.S."/>
            <person name="Saino N."/>
        </authorList>
    </citation>
    <scope>NUCLEOTIDE SEQUENCE [LARGE SCALE GENOMIC DNA]</scope>
    <source>
        <strain evidence="1">Chelidonia</strain>
        <tissue evidence="1">Blood</tissue>
    </source>
</reference>
<gene>
    <name evidence="1" type="ORF">DUI87_03603</name>
</gene>
<accession>A0A3M0L0C1</accession>
<name>A0A3M0L0C1_HIRRU</name>
<comment type="caution">
    <text evidence="1">The sequence shown here is derived from an EMBL/GenBank/DDBJ whole genome shotgun (WGS) entry which is preliminary data.</text>
</comment>
<organism evidence="1 2">
    <name type="scientific">Hirundo rustica rustica</name>
    <dbReference type="NCBI Taxonomy" id="333673"/>
    <lineage>
        <taxon>Eukaryota</taxon>
        <taxon>Metazoa</taxon>
        <taxon>Chordata</taxon>
        <taxon>Craniata</taxon>
        <taxon>Vertebrata</taxon>
        <taxon>Euteleostomi</taxon>
        <taxon>Archelosauria</taxon>
        <taxon>Archosauria</taxon>
        <taxon>Dinosauria</taxon>
        <taxon>Saurischia</taxon>
        <taxon>Theropoda</taxon>
        <taxon>Coelurosauria</taxon>
        <taxon>Aves</taxon>
        <taxon>Neognathae</taxon>
        <taxon>Neoaves</taxon>
        <taxon>Telluraves</taxon>
        <taxon>Australaves</taxon>
        <taxon>Passeriformes</taxon>
        <taxon>Sylvioidea</taxon>
        <taxon>Hirundinidae</taxon>
        <taxon>Hirundo</taxon>
    </lineage>
</organism>
<keyword evidence="2" id="KW-1185">Reference proteome</keyword>
<protein>
    <submittedName>
        <fullName evidence="1">Uncharacterized protein</fullName>
    </submittedName>
</protein>